<dbReference type="Pfam" id="PF00995">
    <property type="entry name" value="Sec1"/>
    <property type="match status" value="1"/>
</dbReference>
<proteinExistence type="evidence at transcript level"/>
<reference evidence="2" key="1">
    <citation type="journal article" date="2007" name="Development">
        <title>Clathrin-mediated endocytic signals are required for the regeneration of, as well as homeostasis in, the planarian CNS.</title>
        <authorList>
            <person name="Inoue T."/>
            <person name="Hayashi T."/>
            <person name="Takechi K."/>
            <person name="Agata K."/>
        </authorList>
    </citation>
    <scope>NUCLEOTIDE SEQUENCE</scope>
</reference>
<feature type="non-terminal residue" evidence="2">
    <location>
        <position position="1"/>
    </location>
</feature>
<dbReference type="Gene3D" id="3.40.50.1910">
    <property type="match status" value="1"/>
</dbReference>
<dbReference type="InterPro" id="IPR027482">
    <property type="entry name" value="Sec1-like_dom2"/>
</dbReference>
<dbReference type="InterPro" id="IPR001619">
    <property type="entry name" value="Sec1-like"/>
</dbReference>
<sequence length="287" mass="32141">RGYMFYLSEACLSAFQSGVNQLCECEQNLAMGTDASGNSIKNPDKLVINVINNTMATISEKIRLLLTLIITQSGMLDSTVTDLIEKLRIDERCIDILKGIGKLGSFILNKDYSLSKISSLKQFPFLIKNRKNILNGSSYTLSRWIPFIEDLIADVIRGNFKTGLIAKLDQPRTNPDYLKPDLNGYVLPQRQSWARLNETENHTGPRLIIFIIGGVSLAESRVAYNYTKLCHSMRSGNIPDEIKKNINFPTENAGGRGWNWEVLIGGTSILTPEKYLNFLAKTKTTTP</sequence>
<dbReference type="AlphaFoldDB" id="A5A7N8"/>
<gene>
    <name evidence="2" type="primary">DjsbpA</name>
</gene>
<name>A5A7N8_DUGJA</name>
<dbReference type="Gene3D" id="1.25.40.60">
    <property type="match status" value="1"/>
</dbReference>
<protein>
    <submittedName>
        <fullName evidence="2">Syntaxin binding protein</fullName>
    </submittedName>
</protein>
<dbReference type="PANTHER" id="PTHR11679">
    <property type="entry name" value="VESICLE PROTEIN SORTING-ASSOCIATED"/>
    <property type="match status" value="1"/>
</dbReference>
<dbReference type="GO" id="GO:0016192">
    <property type="term" value="P:vesicle-mediated transport"/>
    <property type="evidence" value="ECO:0007669"/>
    <property type="project" value="InterPro"/>
</dbReference>
<evidence type="ECO:0000256" key="1">
    <source>
        <dbReference type="ARBA" id="ARBA00009884"/>
    </source>
</evidence>
<dbReference type="InterPro" id="IPR036045">
    <property type="entry name" value="Sec1-like_sf"/>
</dbReference>
<evidence type="ECO:0000313" key="2">
    <source>
        <dbReference type="EMBL" id="BAF62089.1"/>
    </source>
</evidence>
<organism evidence="2">
    <name type="scientific">Dugesia japonica</name>
    <name type="common">Planarian</name>
    <dbReference type="NCBI Taxonomy" id="6161"/>
    <lineage>
        <taxon>Eukaryota</taxon>
        <taxon>Metazoa</taxon>
        <taxon>Spiralia</taxon>
        <taxon>Lophotrochozoa</taxon>
        <taxon>Platyhelminthes</taxon>
        <taxon>Rhabditophora</taxon>
        <taxon>Seriata</taxon>
        <taxon>Tricladida</taxon>
        <taxon>Continenticola</taxon>
        <taxon>Geoplanoidea</taxon>
        <taxon>Dugesiidae</taxon>
        <taxon>Dugesia</taxon>
    </lineage>
</organism>
<comment type="similarity">
    <text evidence="1">Belongs to the STXBP/unc-18/SEC1 family.</text>
</comment>
<dbReference type="SUPFAM" id="SSF56815">
    <property type="entry name" value="Sec1/munc18-like (SM) proteins"/>
    <property type="match status" value="1"/>
</dbReference>
<accession>A5A7N8</accession>
<dbReference type="EMBL" id="AB281586">
    <property type="protein sequence ID" value="BAF62089.1"/>
    <property type="molecule type" value="mRNA"/>
</dbReference>